<feature type="domain" description="RES" evidence="1">
    <location>
        <begin position="19"/>
        <end position="145"/>
    </location>
</feature>
<protein>
    <submittedName>
        <fullName evidence="2">RES domain-containing protein</fullName>
    </submittedName>
</protein>
<gene>
    <name evidence="2" type="ORF">SAMN02982985_04503</name>
</gene>
<evidence type="ECO:0000313" key="3">
    <source>
        <dbReference type="Proteomes" id="UP000199470"/>
    </source>
</evidence>
<dbReference type="SMART" id="SM00953">
    <property type="entry name" value="RES"/>
    <property type="match status" value="1"/>
</dbReference>
<sequence>MTVSAWRIGGEAPGYSASDLSGVGAKRSGGRWNGRRTAMAYCSSNIALAMVETLSFARTGSMPFNRFLVRIDIPDLVWGRREVLAQVPGGWDAVPAGRASMAAGDTWVSSRRSALLLVPSVIVPEEFNILLNPSHADAAAIAATTVRRWVYDPRFF</sequence>
<reference evidence="2 3" key="1">
    <citation type="submission" date="2016-10" db="EMBL/GenBank/DDBJ databases">
        <authorList>
            <person name="de Groot N.N."/>
        </authorList>
    </citation>
    <scope>NUCLEOTIDE SEQUENCE [LARGE SCALE GENOMIC DNA]</scope>
    <source>
        <strain evidence="2 3">ATCC 43154</strain>
    </source>
</reference>
<keyword evidence="3" id="KW-1185">Reference proteome</keyword>
<organism evidence="2 3">
    <name type="scientific">Rugamonas rubra</name>
    <dbReference type="NCBI Taxonomy" id="758825"/>
    <lineage>
        <taxon>Bacteria</taxon>
        <taxon>Pseudomonadati</taxon>
        <taxon>Pseudomonadota</taxon>
        <taxon>Betaproteobacteria</taxon>
        <taxon>Burkholderiales</taxon>
        <taxon>Oxalobacteraceae</taxon>
        <taxon>Telluria group</taxon>
        <taxon>Rugamonas</taxon>
    </lineage>
</organism>
<evidence type="ECO:0000313" key="2">
    <source>
        <dbReference type="EMBL" id="SFM55980.1"/>
    </source>
</evidence>
<proteinExistence type="predicted"/>
<name>A0A1I4RVB7_9BURK</name>
<dbReference type="InterPro" id="IPR014914">
    <property type="entry name" value="RES_dom"/>
</dbReference>
<dbReference type="Pfam" id="PF08808">
    <property type="entry name" value="RES"/>
    <property type="match status" value="1"/>
</dbReference>
<accession>A0A1I4RVB7</accession>
<dbReference type="RefSeq" id="WP_093389954.1">
    <property type="nucleotide sequence ID" value="NZ_FOTW01000023.1"/>
</dbReference>
<dbReference type="STRING" id="758825.SAMN02982985_04503"/>
<dbReference type="OrthoDB" id="9789501at2"/>
<dbReference type="EMBL" id="FOTW01000023">
    <property type="protein sequence ID" value="SFM55980.1"/>
    <property type="molecule type" value="Genomic_DNA"/>
</dbReference>
<dbReference type="Proteomes" id="UP000199470">
    <property type="component" value="Unassembled WGS sequence"/>
</dbReference>
<dbReference type="AlphaFoldDB" id="A0A1I4RVB7"/>
<evidence type="ECO:0000259" key="1">
    <source>
        <dbReference type="SMART" id="SM00953"/>
    </source>
</evidence>